<dbReference type="RefSeq" id="WP_344860603.1">
    <property type="nucleotide sequence ID" value="NZ_BAAAZN010000006.1"/>
</dbReference>
<proteinExistence type="predicted"/>
<keyword evidence="1" id="KW-1133">Transmembrane helix</keyword>
<keyword evidence="1" id="KW-0472">Membrane</keyword>
<evidence type="ECO:0008006" key="4">
    <source>
        <dbReference type="Google" id="ProtNLM"/>
    </source>
</evidence>
<feature type="transmembrane region" description="Helical" evidence="1">
    <location>
        <begin position="61"/>
        <end position="80"/>
    </location>
</feature>
<name>A0ABP6W7T5_9PSEU</name>
<evidence type="ECO:0000256" key="1">
    <source>
        <dbReference type="SAM" id="Phobius"/>
    </source>
</evidence>
<comment type="caution">
    <text evidence="2">The sequence shown here is derived from an EMBL/GenBank/DDBJ whole genome shotgun (WGS) entry which is preliminary data.</text>
</comment>
<sequence length="91" mass="10021">MLNETDERVLRHLESDLPRSLTRHAFAVRARAENIRWRTVLVLAGSTAVLTFVTGLVAGDGALGCLGFLAVCALGFFHAWRTKRFAAPPQE</sequence>
<evidence type="ECO:0000313" key="3">
    <source>
        <dbReference type="Proteomes" id="UP001500689"/>
    </source>
</evidence>
<dbReference type="Proteomes" id="UP001500689">
    <property type="component" value="Unassembled WGS sequence"/>
</dbReference>
<dbReference type="Pfam" id="PF11239">
    <property type="entry name" value="DUF3040"/>
    <property type="match status" value="1"/>
</dbReference>
<accession>A0ABP6W7T5</accession>
<dbReference type="InterPro" id="IPR021401">
    <property type="entry name" value="DUF3040"/>
</dbReference>
<gene>
    <name evidence="2" type="ORF">GCM10022222_33090</name>
</gene>
<keyword evidence="3" id="KW-1185">Reference proteome</keyword>
<keyword evidence="1" id="KW-0812">Transmembrane</keyword>
<dbReference type="EMBL" id="BAAAZN010000006">
    <property type="protein sequence ID" value="GAA3546856.1"/>
    <property type="molecule type" value="Genomic_DNA"/>
</dbReference>
<evidence type="ECO:0000313" key="2">
    <source>
        <dbReference type="EMBL" id="GAA3546856.1"/>
    </source>
</evidence>
<feature type="transmembrane region" description="Helical" evidence="1">
    <location>
        <begin position="37"/>
        <end position="55"/>
    </location>
</feature>
<organism evidence="2 3">
    <name type="scientific">Amycolatopsis ultiminotia</name>
    <dbReference type="NCBI Taxonomy" id="543629"/>
    <lineage>
        <taxon>Bacteria</taxon>
        <taxon>Bacillati</taxon>
        <taxon>Actinomycetota</taxon>
        <taxon>Actinomycetes</taxon>
        <taxon>Pseudonocardiales</taxon>
        <taxon>Pseudonocardiaceae</taxon>
        <taxon>Amycolatopsis</taxon>
    </lineage>
</organism>
<reference evidence="3" key="1">
    <citation type="journal article" date="2019" name="Int. J. Syst. Evol. Microbiol.">
        <title>The Global Catalogue of Microorganisms (GCM) 10K type strain sequencing project: providing services to taxonomists for standard genome sequencing and annotation.</title>
        <authorList>
            <consortium name="The Broad Institute Genomics Platform"/>
            <consortium name="The Broad Institute Genome Sequencing Center for Infectious Disease"/>
            <person name="Wu L."/>
            <person name="Ma J."/>
        </authorList>
    </citation>
    <scope>NUCLEOTIDE SEQUENCE [LARGE SCALE GENOMIC DNA]</scope>
    <source>
        <strain evidence="3">JCM 16898</strain>
    </source>
</reference>
<protein>
    <recommendedName>
        <fullName evidence="4">DUF3040 domain-containing protein</fullName>
    </recommendedName>
</protein>